<proteinExistence type="predicted"/>
<dbReference type="InterPro" id="IPR036390">
    <property type="entry name" value="WH_DNA-bd_sf"/>
</dbReference>
<evidence type="ECO:0008006" key="3">
    <source>
        <dbReference type="Google" id="ProtNLM"/>
    </source>
</evidence>
<comment type="caution">
    <text evidence="1">The sequence shown here is derived from an EMBL/GenBank/DDBJ whole genome shotgun (WGS) entry which is preliminary data.</text>
</comment>
<sequence length="175" mass="18742">MQSRYSPSRPDRDRAVEDRRAAEADVAHAVRRHIATRCTPGTLIAGQIGRARTVADLASRLDAPTYWVHRALSALEREGAVATMPMAGVLVLGPGQPHPADADLQRTIRDRVAAGFYPAGSALPTGLLGDEFGLDAPQVARACRYLTHDDTLIHHHGPHGPGFYVQAPTSLEAAS</sequence>
<accession>A0A918RFL8</accession>
<organism evidence="1 2">
    <name type="scientific">Streptomyces subrutilus</name>
    <dbReference type="NCBI Taxonomy" id="36818"/>
    <lineage>
        <taxon>Bacteria</taxon>
        <taxon>Bacillati</taxon>
        <taxon>Actinomycetota</taxon>
        <taxon>Actinomycetes</taxon>
        <taxon>Kitasatosporales</taxon>
        <taxon>Streptomycetaceae</taxon>
        <taxon>Streptomyces</taxon>
    </lineage>
</organism>
<evidence type="ECO:0000313" key="1">
    <source>
        <dbReference type="EMBL" id="GGZ98164.1"/>
    </source>
</evidence>
<reference evidence="1" key="2">
    <citation type="submission" date="2020-09" db="EMBL/GenBank/DDBJ databases">
        <authorList>
            <person name="Sun Q."/>
            <person name="Ohkuma M."/>
        </authorList>
    </citation>
    <scope>NUCLEOTIDE SEQUENCE</scope>
    <source>
        <strain evidence="1">JCM 4834</strain>
    </source>
</reference>
<dbReference type="EMBL" id="BMVX01000047">
    <property type="protein sequence ID" value="GGZ98164.1"/>
    <property type="molecule type" value="Genomic_DNA"/>
</dbReference>
<dbReference type="Proteomes" id="UP000634660">
    <property type="component" value="Unassembled WGS sequence"/>
</dbReference>
<evidence type="ECO:0000313" key="2">
    <source>
        <dbReference type="Proteomes" id="UP000634660"/>
    </source>
</evidence>
<protein>
    <recommendedName>
        <fullName evidence="3">HTH gntR-type domain-containing protein</fullName>
    </recommendedName>
</protein>
<dbReference type="SUPFAM" id="SSF46785">
    <property type="entry name" value="Winged helix' DNA-binding domain"/>
    <property type="match status" value="1"/>
</dbReference>
<dbReference type="InterPro" id="IPR036388">
    <property type="entry name" value="WH-like_DNA-bd_sf"/>
</dbReference>
<dbReference type="AlphaFoldDB" id="A0A918RFL8"/>
<name>A0A918RFL8_9ACTN</name>
<reference evidence="1" key="1">
    <citation type="journal article" date="2014" name="Int. J. Syst. Evol. Microbiol.">
        <title>Complete genome sequence of Corynebacterium casei LMG S-19264T (=DSM 44701T), isolated from a smear-ripened cheese.</title>
        <authorList>
            <consortium name="US DOE Joint Genome Institute (JGI-PGF)"/>
            <person name="Walter F."/>
            <person name="Albersmeier A."/>
            <person name="Kalinowski J."/>
            <person name="Ruckert C."/>
        </authorList>
    </citation>
    <scope>NUCLEOTIDE SEQUENCE</scope>
    <source>
        <strain evidence="1">JCM 4834</strain>
    </source>
</reference>
<gene>
    <name evidence="1" type="ORF">GCM10010371_67380</name>
</gene>
<dbReference type="Gene3D" id="1.10.10.10">
    <property type="entry name" value="Winged helix-like DNA-binding domain superfamily/Winged helix DNA-binding domain"/>
    <property type="match status" value="1"/>
</dbReference>